<dbReference type="GO" id="GO:0005681">
    <property type="term" value="C:spliceosomal complex"/>
    <property type="evidence" value="ECO:0007669"/>
    <property type="project" value="UniProtKB-KW"/>
</dbReference>
<dbReference type="GO" id="GO:0003723">
    <property type="term" value="F:RNA binding"/>
    <property type="evidence" value="ECO:0007669"/>
    <property type="project" value="UniProtKB-UniRule"/>
</dbReference>
<dbReference type="FunFam" id="3.30.70.330:FF:000059">
    <property type="entry name" value="splicing factor 3B subunit 4"/>
    <property type="match status" value="1"/>
</dbReference>
<dbReference type="InterPro" id="IPR002885">
    <property type="entry name" value="PPR_rpt"/>
</dbReference>
<dbReference type="GO" id="GO:0006397">
    <property type="term" value="P:mRNA processing"/>
    <property type="evidence" value="ECO:0007669"/>
    <property type="project" value="UniProtKB-KW"/>
</dbReference>
<comment type="similarity">
    <text evidence="2">Belongs to the SF3B4 family.</text>
</comment>
<feature type="domain" description="RRM" evidence="13">
    <location>
        <begin position="799"/>
        <end position="878"/>
    </location>
</feature>
<evidence type="ECO:0000256" key="8">
    <source>
        <dbReference type="ARBA" id="ARBA00023242"/>
    </source>
</evidence>
<dbReference type="SMART" id="SM00360">
    <property type="entry name" value="RRM"/>
    <property type="match status" value="2"/>
</dbReference>
<keyword evidence="5" id="KW-0677">Repeat</keyword>
<feature type="repeat" description="PPR" evidence="11">
    <location>
        <begin position="189"/>
        <end position="223"/>
    </location>
</feature>
<keyword evidence="3" id="KW-0507">mRNA processing</keyword>
<dbReference type="FunFam" id="3.30.70.330:FF:000505">
    <property type="entry name" value="Splicing factor 3B subunit 4"/>
    <property type="match status" value="1"/>
</dbReference>
<dbReference type="CDD" id="cd12335">
    <property type="entry name" value="RRM2_SF3B4"/>
    <property type="match status" value="1"/>
</dbReference>
<dbReference type="Pfam" id="PF13041">
    <property type="entry name" value="PPR_2"/>
    <property type="match status" value="4"/>
</dbReference>
<feature type="region of interest" description="Disordered" evidence="12">
    <location>
        <begin position="882"/>
        <end position="913"/>
    </location>
</feature>
<feature type="repeat" description="PPR" evidence="11">
    <location>
        <begin position="439"/>
        <end position="474"/>
    </location>
</feature>
<feature type="repeat" description="PPR" evidence="11">
    <location>
        <begin position="334"/>
        <end position="368"/>
    </location>
</feature>
<dbReference type="Pfam" id="PF00076">
    <property type="entry name" value="RRM_1"/>
    <property type="match status" value="2"/>
</dbReference>
<feature type="repeat" description="PPR" evidence="11">
    <location>
        <begin position="511"/>
        <end position="545"/>
    </location>
</feature>
<comment type="subcellular location">
    <subcellularLocation>
        <location evidence="1">Nucleus</location>
    </subcellularLocation>
</comment>
<dbReference type="InterPro" id="IPR051222">
    <property type="entry name" value="PPR/CCM1_RNA-binding"/>
</dbReference>
<evidence type="ECO:0000256" key="6">
    <source>
        <dbReference type="ARBA" id="ARBA00022884"/>
    </source>
</evidence>
<feature type="repeat" description="PPR" evidence="11">
    <location>
        <begin position="45"/>
        <end position="80"/>
    </location>
</feature>
<dbReference type="Proteomes" id="UP000824120">
    <property type="component" value="Chromosome 3"/>
</dbReference>
<keyword evidence="15" id="KW-1185">Reference proteome</keyword>
<keyword evidence="4" id="KW-0747">Spliceosome</keyword>
<feature type="repeat" description="PPR" evidence="11">
    <location>
        <begin position="616"/>
        <end position="650"/>
    </location>
</feature>
<feature type="compositionally biased region" description="Pro residues" evidence="12">
    <location>
        <begin position="993"/>
        <end position="1013"/>
    </location>
</feature>
<reference evidence="14 15" key="1">
    <citation type="submission" date="2020-09" db="EMBL/GenBank/DDBJ databases">
        <title>De no assembly of potato wild relative species, Solanum commersonii.</title>
        <authorList>
            <person name="Cho K."/>
        </authorList>
    </citation>
    <scope>NUCLEOTIDE SEQUENCE [LARGE SCALE GENOMIC DNA]</scope>
    <source>
        <strain evidence="14">LZ3.2</strain>
        <tissue evidence="14">Leaf</tissue>
    </source>
</reference>
<feature type="compositionally biased region" description="Low complexity" evidence="12">
    <location>
        <begin position="1033"/>
        <end position="1042"/>
    </location>
</feature>
<accession>A0A9J6A2S9</accession>
<dbReference type="CDD" id="cd12334">
    <property type="entry name" value="RRM1_SF3B4"/>
    <property type="match status" value="1"/>
</dbReference>
<dbReference type="EMBL" id="JACXVP010000003">
    <property type="protein sequence ID" value="KAG5618877.1"/>
    <property type="molecule type" value="Genomic_DNA"/>
</dbReference>
<feature type="region of interest" description="Disordered" evidence="12">
    <location>
        <begin position="951"/>
        <end position="1051"/>
    </location>
</feature>
<feature type="compositionally biased region" description="Pro residues" evidence="12">
    <location>
        <begin position="951"/>
        <end position="979"/>
    </location>
</feature>
<dbReference type="PROSITE" id="PS50102">
    <property type="entry name" value="RRM"/>
    <property type="match status" value="2"/>
</dbReference>
<evidence type="ECO:0000256" key="12">
    <source>
        <dbReference type="SAM" id="MobiDB-lite"/>
    </source>
</evidence>
<feature type="repeat" description="PPR" evidence="11">
    <location>
        <begin position="581"/>
        <end position="615"/>
    </location>
</feature>
<dbReference type="PROSITE" id="PS51375">
    <property type="entry name" value="PPR"/>
    <property type="match status" value="10"/>
</dbReference>
<sequence length="1051" mass="117572">MHFCKFPFLIPLQNSAKTFTSSLSLFSTFEFHLTNQQSFEGQEFDRAYWTRRIHKLCAIDGNVDEALRLLDELRLQGYHPDSLNLSSIVHALCDSHRFSEAHQRFLLAVSSQSTVPDERTCNVLIARLLYAATPQESVRVISALFYQKPQFVPSLMNYNRLIHQLCTLERNRDAHQLFVDMRKRGHSPNAVSYTTLIEGYCGVGEVREAEKLFDEMSECGVIPNALTYSTLIRGILRKRDVDHGKQLIGKLWSVMRTEEDMHINNAAFCNVINCLCREGFFHEVFNIADDMPQGKSVVQDFVYAQMIDSLCRFGRYNGAARIVYMMRKRGFNPSLLSYNTIVHGLVKEGDCFRAYQLLEEGIQFGYLPSEFTYKLLVEGLCHVNDLVKAKEIVNMMLNKKNNDKTRIYNIYLRALCVVDNPTELLNVLVTMLQTQCQPDVITLNTVINGFCKMGRIEEAQKVFKDMMMEKFCAPDGVTFTTVISGFLKLGRVEEALELLHRVMPEKSLKPNVVTYNAVIQGLFKLHRIDEAMEVFHSMVSGGIVADCTTYTVIIDGLFESNKVDEAKSFWNDVVWPSQVHDSYIYAAILKGLCHSGKLHDACDFLYELVDCGITLCVVNYNIVINGACTLGWKREAYQILGEMRKNGLEPDSVTWRILDKLHGNVEKQFCEDSTCNRVGKQVAKRSSVREAERSMTTRIAPGVGANLLGQHAAERNQDATAYITEGLLWELFVQAGPVVNVYVPKDRVTNAHQGYGFVEFRSEEDADYAIKVLNMIKLYGKPIRVNKASQDKKSVDVGANLFVGNLDPDVDEKLLYDTFSAFGVVVSNPKIMRDPETGNSRGFGFISYDSFDASDAAIEAMNGQYLCNRQITVSYAYKKDTKGERHGTPAERVLASSNPGTQKNRPHTMFASGPPTLPGVPQANGAVGAPVPPRPFANGPLPPAPVPAIRPPPMQPNIYPPMQMPPPQAWQGQPMPPPAAGGIPHQQMQFRGMPPPPPPQLAPPLNRPPPPPAAMGGNVWRPPPPPQHFNGGHHAMPHMSMQQPPPPPAPG</sequence>
<dbReference type="SUPFAM" id="SSF54928">
    <property type="entry name" value="RNA-binding domain, RBD"/>
    <property type="match status" value="1"/>
</dbReference>
<dbReference type="Gene3D" id="3.30.70.330">
    <property type="match status" value="2"/>
</dbReference>
<evidence type="ECO:0000256" key="7">
    <source>
        <dbReference type="ARBA" id="ARBA00023187"/>
    </source>
</evidence>
<dbReference type="InterPro" id="IPR011990">
    <property type="entry name" value="TPR-like_helical_dom_sf"/>
</dbReference>
<comment type="caution">
    <text evidence="14">The sequence shown here is derived from an EMBL/GenBank/DDBJ whole genome shotgun (WGS) entry which is preliminary data.</text>
</comment>
<evidence type="ECO:0000256" key="9">
    <source>
        <dbReference type="ARBA" id="ARBA00070533"/>
    </source>
</evidence>
<feature type="repeat" description="PPR" evidence="11">
    <location>
        <begin position="154"/>
        <end position="188"/>
    </location>
</feature>
<dbReference type="InterPro" id="IPR034158">
    <property type="entry name" value="SF3B4_RRM1"/>
</dbReference>
<evidence type="ECO:0000313" key="14">
    <source>
        <dbReference type="EMBL" id="KAG5618877.1"/>
    </source>
</evidence>
<dbReference type="AlphaFoldDB" id="A0A9J6A2S9"/>
<keyword evidence="6 10" id="KW-0694">RNA-binding</keyword>
<evidence type="ECO:0000256" key="2">
    <source>
        <dbReference type="ARBA" id="ARBA00008363"/>
    </source>
</evidence>
<dbReference type="OrthoDB" id="185373at2759"/>
<name>A0A9J6A2S9_SOLCO</name>
<dbReference type="PANTHER" id="PTHR47942:SF37">
    <property type="entry name" value="OS07G0674300 PROTEIN"/>
    <property type="match status" value="1"/>
</dbReference>
<proteinExistence type="inferred from homology"/>
<evidence type="ECO:0000256" key="5">
    <source>
        <dbReference type="ARBA" id="ARBA00022737"/>
    </source>
</evidence>
<evidence type="ECO:0000256" key="11">
    <source>
        <dbReference type="PROSITE-ProRule" id="PRU00708"/>
    </source>
</evidence>
<feature type="domain" description="RRM" evidence="13">
    <location>
        <begin position="723"/>
        <end position="790"/>
    </location>
</feature>
<evidence type="ECO:0000256" key="10">
    <source>
        <dbReference type="PROSITE-ProRule" id="PRU00176"/>
    </source>
</evidence>
<keyword evidence="7" id="KW-0508">mRNA splicing</keyword>
<dbReference type="NCBIfam" id="TIGR00756">
    <property type="entry name" value="PPR"/>
    <property type="match status" value="8"/>
</dbReference>
<evidence type="ECO:0000256" key="3">
    <source>
        <dbReference type="ARBA" id="ARBA00022664"/>
    </source>
</evidence>
<dbReference type="InterPro" id="IPR012677">
    <property type="entry name" value="Nucleotide-bd_a/b_plait_sf"/>
</dbReference>
<dbReference type="InterPro" id="IPR000504">
    <property type="entry name" value="RRM_dom"/>
</dbReference>
<organism evidence="14 15">
    <name type="scientific">Solanum commersonii</name>
    <name type="common">Commerson's wild potato</name>
    <name type="synonym">Commerson's nightshade</name>
    <dbReference type="NCBI Taxonomy" id="4109"/>
    <lineage>
        <taxon>Eukaryota</taxon>
        <taxon>Viridiplantae</taxon>
        <taxon>Streptophyta</taxon>
        <taxon>Embryophyta</taxon>
        <taxon>Tracheophyta</taxon>
        <taxon>Spermatophyta</taxon>
        <taxon>Magnoliopsida</taxon>
        <taxon>eudicotyledons</taxon>
        <taxon>Gunneridae</taxon>
        <taxon>Pentapetalae</taxon>
        <taxon>asterids</taxon>
        <taxon>lamiids</taxon>
        <taxon>Solanales</taxon>
        <taxon>Solanaceae</taxon>
        <taxon>Solanoideae</taxon>
        <taxon>Solaneae</taxon>
        <taxon>Solanum</taxon>
    </lineage>
</organism>
<feature type="repeat" description="PPR" evidence="11">
    <location>
        <begin position="299"/>
        <end position="333"/>
    </location>
</feature>
<dbReference type="PANTHER" id="PTHR47942">
    <property type="entry name" value="TETRATRICOPEPTIDE REPEAT (TPR)-LIKE SUPERFAMILY PROTEIN-RELATED"/>
    <property type="match status" value="1"/>
</dbReference>
<protein>
    <recommendedName>
        <fullName evidence="9">Splicing factor 3B subunit 4</fullName>
    </recommendedName>
</protein>
<dbReference type="InterPro" id="IPR035979">
    <property type="entry name" value="RBD_domain_sf"/>
</dbReference>
<dbReference type="Pfam" id="PF01535">
    <property type="entry name" value="PPR"/>
    <property type="match status" value="6"/>
</dbReference>
<dbReference type="InterPro" id="IPR034159">
    <property type="entry name" value="SF3B4_RRM2"/>
</dbReference>
<feature type="repeat" description="PPR" evidence="11">
    <location>
        <begin position="475"/>
        <end position="510"/>
    </location>
</feature>
<evidence type="ECO:0000313" key="15">
    <source>
        <dbReference type="Proteomes" id="UP000824120"/>
    </source>
</evidence>
<dbReference type="GO" id="GO:0008380">
    <property type="term" value="P:RNA splicing"/>
    <property type="evidence" value="ECO:0007669"/>
    <property type="project" value="UniProtKB-KW"/>
</dbReference>
<evidence type="ECO:0000259" key="13">
    <source>
        <dbReference type="PROSITE" id="PS50102"/>
    </source>
</evidence>
<evidence type="ECO:0000256" key="4">
    <source>
        <dbReference type="ARBA" id="ARBA00022728"/>
    </source>
</evidence>
<gene>
    <name evidence="14" type="ORF">H5410_018701</name>
</gene>
<keyword evidence="8" id="KW-0539">Nucleus</keyword>
<evidence type="ECO:0000256" key="1">
    <source>
        <dbReference type="ARBA" id="ARBA00004123"/>
    </source>
</evidence>
<dbReference type="Gene3D" id="1.25.40.10">
    <property type="entry name" value="Tetratricopeptide repeat domain"/>
    <property type="match status" value="7"/>
</dbReference>